<sequence length="152" mass="16303">MSVYRLAPAASSAPLSKTTSVSAFGNPGGAARPSLRFFMLSTPEVYHSQGGSSDAQSKFECQAGSSLSGTLYHILTHAAAASWSLLSSWHHIEEHQRSMLISPCFPPLPRLELSDPLSSSLPLLLLPPRVYLCSLPGLGVYFHLDVSFNSCP</sequence>
<protein>
    <submittedName>
        <fullName evidence="1">Uncharacterized protein</fullName>
    </submittedName>
</protein>
<accession>A0AAD8V7Y2</accession>
<proteinExistence type="predicted"/>
<keyword evidence="2" id="KW-1185">Reference proteome</keyword>
<dbReference type="GeneID" id="85435079"/>
<dbReference type="Proteomes" id="UP001230504">
    <property type="component" value="Unassembled WGS sequence"/>
</dbReference>
<dbReference type="EMBL" id="JAHLJV010000018">
    <property type="protein sequence ID" value="KAK1594905.1"/>
    <property type="molecule type" value="Genomic_DNA"/>
</dbReference>
<evidence type="ECO:0000313" key="2">
    <source>
        <dbReference type="Proteomes" id="UP001230504"/>
    </source>
</evidence>
<gene>
    <name evidence="1" type="ORF">LY79DRAFT_129510</name>
</gene>
<evidence type="ECO:0000313" key="1">
    <source>
        <dbReference type="EMBL" id="KAK1594905.1"/>
    </source>
</evidence>
<organism evidence="1 2">
    <name type="scientific">Colletotrichum navitas</name>
    <dbReference type="NCBI Taxonomy" id="681940"/>
    <lineage>
        <taxon>Eukaryota</taxon>
        <taxon>Fungi</taxon>
        <taxon>Dikarya</taxon>
        <taxon>Ascomycota</taxon>
        <taxon>Pezizomycotina</taxon>
        <taxon>Sordariomycetes</taxon>
        <taxon>Hypocreomycetidae</taxon>
        <taxon>Glomerellales</taxon>
        <taxon>Glomerellaceae</taxon>
        <taxon>Colletotrichum</taxon>
        <taxon>Colletotrichum graminicola species complex</taxon>
    </lineage>
</organism>
<comment type="caution">
    <text evidence="1">The sequence shown here is derived from an EMBL/GenBank/DDBJ whole genome shotgun (WGS) entry which is preliminary data.</text>
</comment>
<dbReference type="AlphaFoldDB" id="A0AAD8V7Y2"/>
<name>A0AAD8V7Y2_9PEZI</name>
<reference evidence="1" key="1">
    <citation type="submission" date="2021-06" db="EMBL/GenBank/DDBJ databases">
        <title>Comparative genomics, transcriptomics and evolutionary studies reveal genomic signatures of adaptation to plant cell wall in hemibiotrophic fungi.</title>
        <authorList>
            <consortium name="DOE Joint Genome Institute"/>
            <person name="Baroncelli R."/>
            <person name="Diaz J.F."/>
            <person name="Benocci T."/>
            <person name="Peng M."/>
            <person name="Battaglia E."/>
            <person name="Haridas S."/>
            <person name="Andreopoulos W."/>
            <person name="Labutti K."/>
            <person name="Pangilinan J."/>
            <person name="Floch G.L."/>
            <person name="Makela M.R."/>
            <person name="Henrissat B."/>
            <person name="Grigoriev I.V."/>
            <person name="Crouch J.A."/>
            <person name="De Vries R.P."/>
            <person name="Sukno S.A."/>
            <person name="Thon M.R."/>
        </authorList>
    </citation>
    <scope>NUCLEOTIDE SEQUENCE</scope>
    <source>
        <strain evidence="1">CBS 125086</strain>
    </source>
</reference>
<dbReference type="RefSeq" id="XP_060416024.1">
    <property type="nucleotide sequence ID" value="XM_060550839.1"/>
</dbReference>